<protein>
    <recommendedName>
        <fullName evidence="5">Phosphoenolpyruvate guanylyltransferase</fullName>
        <shortName evidence="5">PEP guanylyltransferase</shortName>
        <ecNumber evidence="5">2.7.7.105</ecNumber>
    </recommendedName>
</protein>
<feature type="binding site" evidence="5">
    <location>
        <position position="141"/>
    </location>
    <ligand>
        <name>phosphoenolpyruvate</name>
        <dbReference type="ChEBI" id="CHEBI:58702"/>
    </ligand>
</feature>
<keyword evidence="9" id="KW-1185">Reference proteome</keyword>
<dbReference type="InterPro" id="IPR002835">
    <property type="entry name" value="CofC"/>
</dbReference>
<organism evidence="8 9">
    <name type="scientific">Natronosporangium hydrolyticum</name>
    <dbReference type="NCBI Taxonomy" id="2811111"/>
    <lineage>
        <taxon>Bacteria</taxon>
        <taxon>Bacillati</taxon>
        <taxon>Actinomycetota</taxon>
        <taxon>Actinomycetes</taxon>
        <taxon>Micromonosporales</taxon>
        <taxon>Micromonosporaceae</taxon>
        <taxon>Natronosporangium</taxon>
    </lineage>
</organism>
<evidence type="ECO:0000256" key="1">
    <source>
        <dbReference type="ARBA" id="ARBA00022679"/>
    </source>
</evidence>
<dbReference type="SUPFAM" id="SSF53448">
    <property type="entry name" value="Nucleotide-diphospho-sugar transferases"/>
    <property type="match status" value="1"/>
</dbReference>
<dbReference type="InterPro" id="IPR025877">
    <property type="entry name" value="MobA-like_NTP_Trfase"/>
</dbReference>
<evidence type="ECO:0000259" key="7">
    <source>
        <dbReference type="Pfam" id="PF12804"/>
    </source>
</evidence>
<dbReference type="Proteomes" id="UP000662857">
    <property type="component" value="Chromosome"/>
</dbReference>
<dbReference type="EC" id="2.7.7.105" evidence="5"/>
<evidence type="ECO:0000256" key="2">
    <source>
        <dbReference type="ARBA" id="ARBA00022695"/>
    </source>
</evidence>
<dbReference type="PANTHER" id="PTHR40392:SF1">
    <property type="entry name" value="2-PHOSPHO-L-LACTATE GUANYLYLTRANSFERASE"/>
    <property type="match status" value="1"/>
</dbReference>
<comment type="function">
    <text evidence="5">Guanylyltransferase that catalyzes the activation of phosphoenolpyruvate (PEP) as enolpyruvoyl-2-diphospho-5'-guanosine, via the condensation of PEP with GTP. It is involved in the biosynthesis of coenzyme F420, a hydride carrier cofactor.</text>
</comment>
<comment type="similarity">
    <text evidence="5">Belongs to the CofC family.</text>
</comment>
<proteinExistence type="inferred from homology"/>
<keyword evidence="4 5" id="KW-0342">GTP-binding</keyword>
<dbReference type="PANTHER" id="PTHR40392">
    <property type="entry name" value="2-PHOSPHO-L-LACTATE GUANYLYLTRANSFERASE"/>
    <property type="match status" value="1"/>
</dbReference>
<dbReference type="UniPathway" id="UPA00071"/>
<evidence type="ECO:0000256" key="4">
    <source>
        <dbReference type="ARBA" id="ARBA00023134"/>
    </source>
</evidence>
<dbReference type="KEGG" id="nhy:JQS43_18680"/>
<dbReference type="HAMAP" id="MF_02114">
    <property type="entry name" value="CofC"/>
    <property type="match status" value="1"/>
</dbReference>
<accession>A0A895YN97</accession>
<keyword evidence="3 5" id="KW-0547">Nucleotide-binding</keyword>
<dbReference type="Gene3D" id="3.90.550.10">
    <property type="entry name" value="Spore Coat Polysaccharide Biosynthesis Protein SpsA, Chain A"/>
    <property type="match status" value="1"/>
</dbReference>
<evidence type="ECO:0000256" key="5">
    <source>
        <dbReference type="HAMAP-Rule" id="MF_02114"/>
    </source>
</evidence>
<dbReference type="EMBL" id="CP070499">
    <property type="protein sequence ID" value="QSB17432.1"/>
    <property type="molecule type" value="Genomic_DNA"/>
</dbReference>
<evidence type="ECO:0000256" key="6">
    <source>
        <dbReference type="SAM" id="MobiDB-lite"/>
    </source>
</evidence>
<keyword evidence="1 5" id="KW-0808">Transferase</keyword>
<dbReference type="RefSeq" id="WP_239679493.1">
    <property type="nucleotide sequence ID" value="NZ_CP070499.1"/>
</dbReference>
<gene>
    <name evidence="8" type="primary">cofC</name>
    <name evidence="5" type="synonym">fbiD</name>
    <name evidence="8" type="ORF">JQS43_18680</name>
</gene>
<evidence type="ECO:0000256" key="3">
    <source>
        <dbReference type="ARBA" id="ARBA00022741"/>
    </source>
</evidence>
<evidence type="ECO:0000313" key="8">
    <source>
        <dbReference type="EMBL" id="QSB17432.1"/>
    </source>
</evidence>
<dbReference type="GO" id="GO:0005525">
    <property type="term" value="F:GTP binding"/>
    <property type="evidence" value="ECO:0007669"/>
    <property type="project" value="UniProtKB-KW"/>
</dbReference>
<keyword evidence="2 5" id="KW-0548">Nucleotidyltransferase</keyword>
<comment type="catalytic activity">
    <reaction evidence="5">
        <text>phosphoenolpyruvate + GTP + H(+) = enolpyruvoyl-2-diphospho-5'-guanosine + diphosphate</text>
        <dbReference type="Rhea" id="RHEA:30519"/>
        <dbReference type="ChEBI" id="CHEBI:15378"/>
        <dbReference type="ChEBI" id="CHEBI:33019"/>
        <dbReference type="ChEBI" id="CHEBI:37565"/>
        <dbReference type="ChEBI" id="CHEBI:58702"/>
        <dbReference type="ChEBI" id="CHEBI:143701"/>
        <dbReference type="EC" id="2.7.7.105"/>
    </reaction>
</comment>
<dbReference type="GO" id="GO:0043814">
    <property type="term" value="F:phospholactate guanylyltransferase activity"/>
    <property type="evidence" value="ECO:0007669"/>
    <property type="project" value="InterPro"/>
</dbReference>
<name>A0A895YN97_9ACTN</name>
<dbReference type="GO" id="GO:0052645">
    <property type="term" value="P:F420-0 metabolic process"/>
    <property type="evidence" value="ECO:0007669"/>
    <property type="project" value="UniProtKB-UniRule"/>
</dbReference>
<feature type="domain" description="MobA-like NTP transferase" evidence="7">
    <location>
        <begin position="38"/>
        <end position="156"/>
    </location>
</feature>
<sequence>MQGPGWAAVIPVKRLAQAKSRLRGATGPVPHEHLVLALAQDTVRAARACPLVAEVLVVTDDPVAAGALTELGARVVPDLPDAGLNPAISYAASQVSRDRPVAALTADLPALRPTELAAALRATGELAGGRGFVPDAAGTGTTLLAWSPDRRAGLEPAAGLDPRFGPGSAARHTASGAHRLTGGWPSLRRDVDTAHDLAEAARLGLGPATRGCWPPPPPQTGVPGAGSACGP</sequence>
<feature type="binding site" evidence="5">
    <location>
        <position position="165"/>
    </location>
    <ligand>
        <name>phosphoenolpyruvate</name>
        <dbReference type="ChEBI" id="CHEBI:58702"/>
    </ligand>
</feature>
<dbReference type="AlphaFoldDB" id="A0A895YN97"/>
<feature type="region of interest" description="Disordered" evidence="6">
    <location>
        <begin position="208"/>
        <end position="231"/>
    </location>
</feature>
<dbReference type="Pfam" id="PF12804">
    <property type="entry name" value="NTP_transf_3"/>
    <property type="match status" value="1"/>
</dbReference>
<dbReference type="NCBIfam" id="TIGR03552">
    <property type="entry name" value="F420_cofC"/>
    <property type="match status" value="1"/>
</dbReference>
<feature type="binding site" evidence="5">
    <location>
        <position position="168"/>
    </location>
    <ligand>
        <name>phosphoenolpyruvate</name>
        <dbReference type="ChEBI" id="CHEBI:58702"/>
    </ligand>
</feature>
<comment type="pathway">
    <text evidence="5">Cofactor biosynthesis; coenzyme F420 biosynthesis.</text>
</comment>
<evidence type="ECO:0000313" key="9">
    <source>
        <dbReference type="Proteomes" id="UP000662857"/>
    </source>
</evidence>
<dbReference type="InterPro" id="IPR029044">
    <property type="entry name" value="Nucleotide-diphossugar_trans"/>
</dbReference>
<reference evidence="8" key="1">
    <citation type="submission" date="2021-02" db="EMBL/GenBank/DDBJ databases">
        <title>Natrosporangium hydrolyticum gen. nov., sp. nov, a haloalkaliphilic actinobacterium from a soda solonchak soil.</title>
        <authorList>
            <person name="Sorokin D.Y."/>
            <person name="Khijniak T.V."/>
            <person name="Zakharycheva A.P."/>
            <person name="Boueva O.V."/>
            <person name="Ariskina E.V."/>
            <person name="Hahnke R.L."/>
            <person name="Bunk B."/>
            <person name="Sproer C."/>
            <person name="Schumann P."/>
            <person name="Evtushenko L.I."/>
            <person name="Kublanov I.V."/>
        </authorList>
    </citation>
    <scope>NUCLEOTIDE SEQUENCE</scope>
    <source>
        <strain evidence="8">DSM 106523</strain>
    </source>
</reference>